<dbReference type="Proteomes" id="UP000578819">
    <property type="component" value="Unassembled WGS sequence"/>
</dbReference>
<comment type="caution">
    <text evidence="2">The sequence shown here is derived from an EMBL/GenBank/DDBJ whole genome shotgun (WGS) entry which is preliminary data.</text>
</comment>
<evidence type="ECO:0000313" key="3">
    <source>
        <dbReference type="Proteomes" id="UP000578819"/>
    </source>
</evidence>
<gene>
    <name evidence="2" type="ORF">FHR38_002616</name>
</gene>
<feature type="compositionally biased region" description="Gly residues" evidence="1">
    <location>
        <begin position="1"/>
        <end position="11"/>
    </location>
</feature>
<dbReference type="EMBL" id="JACHJW010000001">
    <property type="protein sequence ID" value="MBB4958883.1"/>
    <property type="molecule type" value="Genomic_DNA"/>
</dbReference>
<sequence length="58" mass="6006">MNGGDHGGSGTDGLEQLHPATLRHPQPPPRTVYSYSPAGPSRTGQGQDAESVSKPPAR</sequence>
<evidence type="ECO:0000256" key="1">
    <source>
        <dbReference type="SAM" id="MobiDB-lite"/>
    </source>
</evidence>
<proteinExistence type="predicted"/>
<name>A0A7W7SQ42_9ACTN</name>
<organism evidence="2 3">
    <name type="scientific">Micromonospora polyrhachis</name>
    <dbReference type="NCBI Taxonomy" id="1282883"/>
    <lineage>
        <taxon>Bacteria</taxon>
        <taxon>Bacillati</taxon>
        <taxon>Actinomycetota</taxon>
        <taxon>Actinomycetes</taxon>
        <taxon>Micromonosporales</taxon>
        <taxon>Micromonosporaceae</taxon>
        <taxon>Micromonospora</taxon>
    </lineage>
</organism>
<keyword evidence="3" id="KW-1185">Reference proteome</keyword>
<evidence type="ECO:0000313" key="2">
    <source>
        <dbReference type="EMBL" id="MBB4958883.1"/>
    </source>
</evidence>
<reference evidence="2 3" key="1">
    <citation type="submission" date="2020-08" db="EMBL/GenBank/DDBJ databases">
        <title>Sequencing the genomes of 1000 actinobacteria strains.</title>
        <authorList>
            <person name="Klenk H.-P."/>
        </authorList>
    </citation>
    <scope>NUCLEOTIDE SEQUENCE [LARGE SCALE GENOMIC DNA]</scope>
    <source>
        <strain evidence="2 3">DSM 45886</strain>
    </source>
</reference>
<feature type="region of interest" description="Disordered" evidence="1">
    <location>
        <begin position="1"/>
        <end position="58"/>
    </location>
</feature>
<accession>A0A7W7SQ42</accession>
<dbReference type="AlphaFoldDB" id="A0A7W7SQ42"/>
<protein>
    <submittedName>
        <fullName evidence="2">Uncharacterized protein</fullName>
    </submittedName>
</protein>